<keyword evidence="2" id="KW-1185">Reference proteome</keyword>
<sequence length="172" mass="19507">MPPSNLETLFQQFLHHRDQATDFSSLGPWLQHQITACQFPELNHLAFAASAYTRNPITKEAAQRGFEALVIRWDQQAVTPIHGHPAFSFYYVISGIFEMEYFTHSAIGLQYTGSQLFGATDSTWCLGQIGRYDNFIHRVTCLEPGHTFHVYSEDAQKGVSFETRPIAHLDVA</sequence>
<proteinExistence type="predicted"/>
<reference evidence="1 2" key="1">
    <citation type="journal article" date="2018" name="Sci. Rep.">
        <title>A novel species of the marine cyanobacterium Acaryochloris with a unique pigment content and lifestyle.</title>
        <authorList>
            <person name="Partensky F."/>
            <person name="Six C."/>
            <person name="Ratin M."/>
            <person name="Garczarek L."/>
            <person name="Vaulot D."/>
            <person name="Probert I."/>
            <person name="Calteau A."/>
            <person name="Gourvil P."/>
            <person name="Marie D."/>
            <person name="Grebert T."/>
            <person name="Bouchier C."/>
            <person name="Le Panse S."/>
            <person name="Gachenot M."/>
            <person name="Rodriguez F."/>
            <person name="Garrido J.L."/>
        </authorList>
    </citation>
    <scope>NUCLEOTIDE SEQUENCE [LARGE SCALE GENOMIC DNA]</scope>
    <source>
        <strain evidence="1 2">RCC1774</strain>
    </source>
</reference>
<dbReference type="OrthoDB" id="1003621at2"/>
<gene>
    <name evidence="1" type="ORF">C1752_07476</name>
</gene>
<dbReference type="Proteomes" id="UP000248857">
    <property type="component" value="Unassembled WGS sequence"/>
</dbReference>
<dbReference type="EMBL" id="PQWO01000020">
    <property type="protein sequence ID" value="PZD71200.1"/>
    <property type="molecule type" value="Genomic_DNA"/>
</dbReference>
<dbReference type="AlphaFoldDB" id="A0A2W1JAN4"/>
<evidence type="ECO:0000313" key="2">
    <source>
        <dbReference type="Proteomes" id="UP000248857"/>
    </source>
</evidence>
<comment type="caution">
    <text evidence="1">The sequence shown here is derived from an EMBL/GenBank/DDBJ whole genome shotgun (WGS) entry which is preliminary data.</text>
</comment>
<dbReference type="InterPro" id="IPR014710">
    <property type="entry name" value="RmlC-like_jellyroll"/>
</dbReference>
<organism evidence="1 2">
    <name type="scientific">Acaryochloris thomasi RCC1774</name>
    <dbReference type="NCBI Taxonomy" id="1764569"/>
    <lineage>
        <taxon>Bacteria</taxon>
        <taxon>Bacillati</taxon>
        <taxon>Cyanobacteriota</taxon>
        <taxon>Cyanophyceae</taxon>
        <taxon>Acaryochloridales</taxon>
        <taxon>Acaryochloridaceae</taxon>
        <taxon>Acaryochloris</taxon>
        <taxon>Acaryochloris thomasi</taxon>
    </lineage>
</organism>
<name>A0A2W1JAN4_9CYAN</name>
<dbReference type="InterPro" id="IPR011051">
    <property type="entry name" value="RmlC_Cupin_sf"/>
</dbReference>
<dbReference type="SUPFAM" id="SSF51182">
    <property type="entry name" value="RmlC-like cupins"/>
    <property type="match status" value="1"/>
</dbReference>
<evidence type="ECO:0000313" key="1">
    <source>
        <dbReference type="EMBL" id="PZD71200.1"/>
    </source>
</evidence>
<protein>
    <recommendedName>
        <fullName evidence="3">Cysteine dioxygenase</fullName>
    </recommendedName>
</protein>
<dbReference type="Gene3D" id="2.60.120.10">
    <property type="entry name" value="Jelly Rolls"/>
    <property type="match status" value="1"/>
</dbReference>
<evidence type="ECO:0008006" key="3">
    <source>
        <dbReference type="Google" id="ProtNLM"/>
    </source>
</evidence>
<dbReference type="RefSeq" id="WP_110988273.1">
    <property type="nucleotide sequence ID" value="NZ_CAWNWM010000020.1"/>
</dbReference>
<accession>A0A2W1JAN4</accession>